<dbReference type="InterPro" id="IPR008928">
    <property type="entry name" value="6-hairpin_glycosidase_sf"/>
</dbReference>
<organism evidence="3 4">
    <name type="scientific">Tenacibaculum jejuense</name>
    <dbReference type="NCBI Taxonomy" id="584609"/>
    <lineage>
        <taxon>Bacteria</taxon>
        <taxon>Pseudomonadati</taxon>
        <taxon>Bacteroidota</taxon>
        <taxon>Flavobacteriia</taxon>
        <taxon>Flavobacteriales</taxon>
        <taxon>Flavobacteriaceae</taxon>
        <taxon>Tenacibaculum</taxon>
    </lineage>
</organism>
<evidence type="ECO:0000256" key="2">
    <source>
        <dbReference type="ARBA" id="ARBA00023235"/>
    </source>
</evidence>
<dbReference type="EMBL" id="LT899436">
    <property type="protein sequence ID" value="SNR16509.1"/>
    <property type="molecule type" value="Genomic_DNA"/>
</dbReference>
<evidence type="ECO:0000313" key="3">
    <source>
        <dbReference type="EMBL" id="SNR16509.1"/>
    </source>
</evidence>
<dbReference type="AlphaFoldDB" id="A0A238UBG4"/>
<evidence type="ECO:0000256" key="1">
    <source>
        <dbReference type="ARBA" id="ARBA00008558"/>
    </source>
</evidence>
<name>A0A238UBG4_9FLAO</name>
<dbReference type="SUPFAM" id="SSF48208">
    <property type="entry name" value="Six-hairpin glycosidases"/>
    <property type="match status" value="1"/>
</dbReference>
<dbReference type="Pfam" id="PF07221">
    <property type="entry name" value="GlcNAc_2-epim"/>
    <property type="match status" value="1"/>
</dbReference>
<dbReference type="Proteomes" id="UP000215214">
    <property type="component" value="Chromosome TJEJU"/>
</dbReference>
<dbReference type="EC" id="5.1.3.-" evidence="3"/>
<dbReference type="InterPro" id="IPR010819">
    <property type="entry name" value="AGE/CE"/>
</dbReference>
<evidence type="ECO:0000313" key="4">
    <source>
        <dbReference type="Proteomes" id="UP000215214"/>
    </source>
</evidence>
<dbReference type="InterPro" id="IPR012341">
    <property type="entry name" value="6hp_glycosidase-like_sf"/>
</dbReference>
<dbReference type="OrthoDB" id="618431at2"/>
<protein>
    <submittedName>
        <fullName evidence="3">Probable sugar epimerase</fullName>
        <ecNumber evidence="3">5.1.3.-</ecNumber>
    </submittedName>
</protein>
<keyword evidence="2 3" id="KW-0413">Isomerase</keyword>
<comment type="similarity">
    <text evidence="1">Belongs to the N-acylglucosamine 2-epimerase family.</text>
</comment>
<sequence>MDSLKEEMIAVLSEVMNFWSEKTADFNHGGFYGELDFYGNPVANSNKGIILNARLLWSFAKVANHTKSNDFSDVLQRSYAYVEQHFFDEKYNGVFWELDDQGNVIDAEKKAIAQAYTLLGVSEYYLVSKEEKVKNKCIELFLHIEDNFYNKEFNFYYNELTRELNLIDFESKSLGTHLHLLEAYTNLYQFYKTDQLKDRIQNLFEILISKFLHQNEFCELDFDKNWKSKTENISIGHNAEVPSMLLDFSKLLDDNHKLQEKLIFKLENYCQFSMKLIDKVGGLYMFQNVKSKDFTKEFQWWMQTETIIAFQKLYEFTKEKKYLEYRDKLFNFAREYFIDDKHGEWYEKLSVDRKPIVVPKVAMWKSPYHIVRMCTSFM</sequence>
<dbReference type="GO" id="GO:0005975">
    <property type="term" value="P:carbohydrate metabolic process"/>
    <property type="evidence" value="ECO:0007669"/>
    <property type="project" value="InterPro"/>
</dbReference>
<accession>A0A238UBG4</accession>
<gene>
    <name evidence="3" type="ORF">TJEJU_2836</name>
</gene>
<dbReference type="PANTHER" id="PTHR15108">
    <property type="entry name" value="N-ACYLGLUCOSAMINE-2-EPIMERASE"/>
    <property type="match status" value="1"/>
</dbReference>
<dbReference type="Gene3D" id="1.50.10.10">
    <property type="match status" value="1"/>
</dbReference>
<proteinExistence type="inferred from homology"/>
<keyword evidence="4" id="KW-1185">Reference proteome</keyword>
<dbReference type="GO" id="GO:0016853">
    <property type="term" value="F:isomerase activity"/>
    <property type="evidence" value="ECO:0007669"/>
    <property type="project" value="UniProtKB-KW"/>
</dbReference>
<reference evidence="3 4" key="1">
    <citation type="submission" date="2017-07" db="EMBL/GenBank/DDBJ databases">
        <authorList>
            <person name="Sun Z.S."/>
            <person name="Albrecht U."/>
            <person name="Echele G."/>
            <person name="Lee C.C."/>
        </authorList>
    </citation>
    <scope>NUCLEOTIDE SEQUENCE [LARGE SCALE GENOMIC DNA]</scope>
    <source>
        <strain evidence="4">type strain: KCTC 22618</strain>
    </source>
</reference>
<dbReference type="RefSeq" id="WP_095073109.1">
    <property type="nucleotide sequence ID" value="NZ_LT899436.1"/>
</dbReference>
<dbReference type="KEGG" id="tje:TJEJU_2836"/>